<accession>A0A090WJL9</accession>
<name>A0A090WJL9_9FLAO</name>
<dbReference type="Proteomes" id="UP000029643">
    <property type="component" value="Unassembled WGS sequence"/>
</dbReference>
<evidence type="ECO:0000313" key="1">
    <source>
        <dbReference type="EMBL" id="GAL77265.1"/>
    </source>
</evidence>
<gene>
    <name evidence="1" type="ORF">JCM19274_4978</name>
</gene>
<organism evidence="1 2">
    <name type="scientific">Algibacter lectus</name>
    <dbReference type="NCBI Taxonomy" id="221126"/>
    <lineage>
        <taxon>Bacteria</taxon>
        <taxon>Pseudomonadati</taxon>
        <taxon>Bacteroidota</taxon>
        <taxon>Flavobacteriia</taxon>
        <taxon>Flavobacteriales</taxon>
        <taxon>Flavobacteriaceae</taxon>
        <taxon>Algibacter</taxon>
    </lineage>
</organism>
<sequence>MDRILLSTYILKIRDRQKNDQILSRFNGEDDFLRIMENYLNSIFETILATADTRETTAIHLTLDAPPNVSLENRSIHGFFSTGVSGEQYDIKDVESRETIVEVQRNHAAFRNIFFYMKIPTERDNGALILQRKAKFGIKTILKKTVNRYVKGQGYQNYTVFINNVVHGRVYKRMISEGNLKKVDFIKRRLPSSIEAYYNNDSRAEQIPGILKTSMLSPTSLPDNFKSFVNDLFTNPDNERIEIDGIDEDFDEVEFELELNGKRKTFYVKHKNRIQPDIDVSADIERTEQGQPTTESLIRISEELITDIIQLRL</sequence>
<dbReference type="EMBL" id="BBNU01000001">
    <property type="protein sequence ID" value="GAL77265.1"/>
    <property type="molecule type" value="Genomic_DNA"/>
</dbReference>
<reference evidence="1 2" key="1">
    <citation type="journal article" date="2014" name="Genome Announc.">
        <title>Draft Genome Sequences of Marine Flavobacterium Algibacter lectus Strains SS8 and NR4.</title>
        <authorList>
            <person name="Takatani N."/>
            <person name="Nakanishi M."/>
            <person name="Meirelles P."/>
            <person name="Mino S."/>
            <person name="Suda W."/>
            <person name="Oshima K."/>
            <person name="Hattori M."/>
            <person name="Ohkuma M."/>
            <person name="Hosokawa M."/>
            <person name="Miyashita K."/>
            <person name="Thompson F.L."/>
            <person name="Niwa A."/>
            <person name="Sawabe T."/>
            <person name="Sawabe T."/>
        </authorList>
    </citation>
    <scope>NUCLEOTIDE SEQUENCE [LARGE SCALE GENOMIC DNA]</scope>
    <source>
        <strain evidence="2">JCM19274</strain>
    </source>
</reference>
<evidence type="ECO:0000313" key="2">
    <source>
        <dbReference type="Proteomes" id="UP000029643"/>
    </source>
</evidence>
<dbReference type="RefSeq" id="WP_042494765.1">
    <property type="nucleotide sequence ID" value="NZ_BBNU01000001.1"/>
</dbReference>
<protein>
    <submittedName>
        <fullName evidence="1">Uncharacterized protein</fullName>
    </submittedName>
</protein>
<dbReference type="AlphaFoldDB" id="A0A090WJL9"/>
<comment type="caution">
    <text evidence="1">The sequence shown here is derived from an EMBL/GenBank/DDBJ whole genome shotgun (WGS) entry which is preliminary data.</text>
</comment>
<proteinExistence type="predicted"/>